<protein>
    <submittedName>
        <fullName evidence="2">PepSY domain-containing protein</fullName>
    </submittedName>
</protein>
<sequence length="365" mass="39753">MRALDLIHRWTGGLIGLLLAVLGLSGAMLVHKDAFLRAVVPHAADAYRGDAAAIGGAAARLFDAPDGPRSIVLATDGRGLHQLNFGKGAGGYADQAGNVVTRWDTTWERPEVWLFDLHHHLLTGDTGETIAGIAGLIGIGFVVTGIILWWRTRKTFEFRVWPKRMSRPPIVRHHRDLGVVVAPLLLLSMLTGAMLVLKPVRNFVLSPFSSPAEMQAALAPPKVEGGALALKGPDWVRLVAVAKARFPDAEPRVIARPDEPGELISMRLRRADEWLTNGRTYVWFDPADGHVVDTRDGLALPLGSRIFNLAYPVHAAKVGGLLYRLVMTLSGLTLAMLGSFAVFTFWSSRGQQRTARRKQTPVAAE</sequence>
<dbReference type="Proteomes" id="UP000286100">
    <property type="component" value="Unassembled WGS sequence"/>
</dbReference>
<keyword evidence="3" id="KW-1185">Reference proteome</keyword>
<dbReference type="AlphaFoldDB" id="A0A418W813"/>
<dbReference type="Pfam" id="PF03929">
    <property type="entry name" value="PepSY_TM"/>
    <property type="match status" value="1"/>
</dbReference>
<evidence type="ECO:0000313" key="2">
    <source>
        <dbReference type="EMBL" id="RJF86147.1"/>
    </source>
</evidence>
<comment type="caution">
    <text evidence="2">The sequence shown here is derived from an EMBL/GenBank/DDBJ whole genome shotgun (WGS) entry which is preliminary data.</text>
</comment>
<accession>A0A418W813</accession>
<organism evidence="2 3">
    <name type="scientific">Sphingomonas cavernae</name>
    <dbReference type="NCBI Taxonomy" id="2320861"/>
    <lineage>
        <taxon>Bacteria</taxon>
        <taxon>Pseudomonadati</taxon>
        <taxon>Pseudomonadota</taxon>
        <taxon>Alphaproteobacteria</taxon>
        <taxon>Sphingomonadales</taxon>
        <taxon>Sphingomonadaceae</taxon>
        <taxon>Sphingomonas</taxon>
    </lineage>
</organism>
<dbReference type="OrthoDB" id="7328956at2"/>
<keyword evidence="1" id="KW-0812">Transmembrane</keyword>
<dbReference type="EMBL" id="QYUM01000004">
    <property type="protein sequence ID" value="RJF86147.1"/>
    <property type="molecule type" value="Genomic_DNA"/>
</dbReference>
<feature type="transmembrane region" description="Helical" evidence="1">
    <location>
        <begin position="12"/>
        <end position="31"/>
    </location>
</feature>
<feature type="transmembrane region" description="Helical" evidence="1">
    <location>
        <begin position="130"/>
        <end position="150"/>
    </location>
</feature>
<proteinExistence type="predicted"/>
<reference evidence="2 3" key="1">
    <citation type="submission" date="2018-09" db="EMBL/GenBank/DDBJ databases">
        <authorList>
            <person name="Zhu H."/>
        </authorList>
    </citation>
    <scope>NUCLEOTIDE SEQUENCE [LARGE SCALE GENOMIC DNA]</scope>
    <source>
        <strain evidence="2 3">K2R01-6</strain>
    </source>
</reference>
<evidence type="ECO:0000256" key="1">
    <source>
        <dbReference type="SAM" id="Phobius"/>
    </source>
</evidence>
<dbReference type="PANTHER" id="PTHR34219:SF3">
    <property type="entry name" value="BLL7967 PROTEIN"/>
    <property type="match status" value="1"/>
</dbReference>
<gene>
    <name evidence="2" type="ORF">D3876_16610</name>
</gene>
<feature type="transmembrane region" description="Helical" evidence="1">
    <location>
        <begin position="177"/>
        <end position="197"/>
    </location>
</feature>
<dbReference type="PANTHER" id="PTHR34219">
    <property type="entry name" value="IRON-REGULATED INNER MEMBRANE PROTEIN-RELATED"/>
    <property type="match status" value="1"/>
</dbReference>
<name>A0A418W813_9SPHN</name>
<keyword evidence="1" id="KW-0472">Membrane</keyword>
<feature type="transmembrane region" description="Helical" evidence="1">
    <location>
        <begin position="321"/>
        <end position="346"/>
    </location>
</feature>
<dbReference type="InterPro" id="IPR005625">
    <property type="entry name" value="PepSY-ass_TM"/>
</dbReference>
<evidence type="ECO:0000313" key="3">
    <source>
        <dbReference type="Proteomes" id="UP000286100"/>
    </source>
</evidence>
<keyword evidence="1" id="KW-1133">Transmembrane helix</keyword>